<reference evidence="2 3" key="1">
    <citation type="submission" date="2020-08" db="EMBL/GenBank/DDBJ databases">
        <authorList>
            <person name="Hejnol A."/>
        </authorList>
    </citation>
    <scope>NUCLEOTIDE SEQUENCE [LARGE SCALE GENOMIC DNA]</scope>
</reference>
<gene>
    <name evidence="2" type="ORF">DGYR_LOCUS8557</name>
</gene>
<proteinExistence type="predicted"/>
<sequence>MTHPTPALSSSSSGYTTTKKMNRSLQPDFNALLKERFFPVHSSAPVSSGPTSSPPADDLNHHHSRMSPIGEKNGVQELRKIISMYLAHVYHSDEKRMGKRKMKNLWDKAPDDWPEGIPFVDPNNGLKEDNGKQLKPKKHDLVPMYNFLRQKYEASISGTQSVIPTGEMRGSYMHEPTFSQIISEQEQTTISTHSTSTTMASTFMETNQQSYEDMFQSQLTADSSSRMTNEVTEQGNHLLLMDESEVYGYCTLDPKPKEEDIQVFMKTYKVSPDDKLDMELEATIDEKSHFKECSPSARFHRQDQKDKLGFFHKKSKFYRLKPNEPDFFTPCDAKRIKLSPTAKSMDMDMDMDMDTSYSKEIPGNFILENKEVEKSPIPDFEILLGGNNKPRR</sequence>
<accession>A0A7I8W138</accession>
<organism evidence="2 3">
    <name type="scientific">Dimorphilus gyrociliatus</name>
    <dbReference type="NCBI Taxonomy" id="2664684"/>
    <lineage>
        <taxon>Eukaryota</taxon>
        <taxon>Metazoa</taxon>
        <taxon>Spiralia</taxon>
        <taxon>Lophotrochozoa</taxon>
        <taxon>Annelida</taxon>
        <taxon>Polychaeta</taxon>
        <taxon>Polychaeta incertae sedis</taxon>
        <taxon>Dinophilidae</taxon>
        <taxon>Dimorphilus</taxon>
    </lineage>
</organism>
<feature type="compositionally biased region" description="Polar residues" evidence="1">
    <location>
        <begin position="14"/>
        <end position="23"/>
    </location>
</feature>
<dbReference type="EMBL" id="CAJFCJ010000012">
    <property type="protein sequence ID" value="CAD5120455.1"/>
    <property type="molecule type" value="Genomic_DNA"/>
</dbReference>
<evidence type="ECO:0000313" key="3">
    <source>
        <dbReference type="Proteomes" id="UP000549394"/>
    </source>
</evidence>
<feature type="compositionally biased region" description="Low complexity" evidence="1">
    <location>
        <begin position="42"/>
        <end position="55"/>
    </location>
</feature>
<evidence type="ECO:0000256" key="1">
    <source>
        <dbReference type="SAM" id="MobiDB-lite"/>
    </source>
</evidence>
<feature type="region of interest" description="Disordered" evidence="1">
    <location>
        <begin position="1"/>
        <end position="23"/>
    </location>
</feature>
<protein>
    <submittedName>
        <fullName evidence="2">DgyrCDS9025</fullName>
    </submittedName>
</protein>
<name>A0A7I8W138_9ANNE</name>
<feature type="region of interest" description="Disordered" evidence="1">
    <location>
        <begin position="42"/>
        <end position="73"/>
    </location>
</feature>
<comment type="caution">
    <text evidence="2">The sequence shown here is derived from an EMBL/GenBank/DDBJ whole genome shotgun (WGS) entry which is preliminary data.</text>
</comment>
<keyword evidence="3" id="KW-1185">Reference proteome</keyword>
<dbReference type="OrthoDB" id="6325578at2759"/>
<evidence type="ECO:0000313" key="2">
    <source>
        <dbReference type="EMBL" id="CAD5120455.1"/>
    </source>
</evidence>
<dbReference type="Proteomes" id="UP000549394">
    <property type="component" value="Unassembled WGS sequence"/>
</dbReference>
<dbReference type="AlphaFoldDB" id="A0A7I8W138"/>